<proteinExistence type="predicted"/>
<evidence type="ECO:0000313" key="3">
    <source>
        <dbReference type="Proteomes" id="UP000001072"/>
    </source>
</evidence>
<evidence type="ECO:0000256" key="1">
    <source>
        <dbReference type="SAM" id="MobiDB-lite"/>
    </source>
</evidence>
<dbReference type="OrthoDB" id="10633070at2759"/>
<protein>
    <submittedName>
        <fullName evidence="2">Uncharacterized protein</fullName>
    </submittedName>
</protein>
<sequence length="272" mass="27215">METLYLNYKTGLQFGNLGSSGQTSSSSSKKLNPWNIGLPEGFGNLGNILGDLLPSGFSLGNGKPSIQTWSTTETNINGKKNVTNHHYDSNNPEGNIEDLNSSAGNSGLDQNKPLTTNHNQTQDTTSKTPSGYGPGGDVTSGSTNDENIGFNLGGGGASSTTGYTGDQSGGSQNSGSGGGGSSADGSTSDHNDGLDHKSGGGGGGPDLSNKNNEIDQNSGGGGSGGSPSGYQNDQNTGSGEGAGQSGNSTTDSSNGGNEEDELQGEDCSEEQE</sequence>
<feature type="compositionally biased region" description="Gly residues" evidence="1">
    <location>
        <begin position="218"/>
        <end position="227"/>
    </location>
</feature>
<feature type="region of interest" description="Disordered" evidence="1">
    <location>
        <begin position="74"/>
        <end position="272"/>
    </location>
</feature>
<feature type="compositionally biased region" description="Basic and acidic residues" evidence="1">
    <location>
        <begin position="187"/>
        <end position="198"/>
    </location>
</feature>
<dbReference type="VEuPathDB" id="FungiDB:MELLADRAFT_89545"/>
<keyword evidence="3" id="KW-1185">Reference proteome</keyword>
<feature type="compositionally biased region" description="Low complexity" evidence="1">
    <location>
        <begin position="158"/>
        <end position="174"/>
    </location>
</feature>
<evidence type="ECO:0000313" key="2">
    <source>
        <dbReference type="EMBL" id="EGG04219.1"/>
    </source>
</evidence>
<dbReference type="Proteomes" id="UP000001072">
    <property type="component" value="Unassembled WGS sequence"/>
</dbReference>
<feature type="compositionally biased region" description="Low complexity" evidence="1">
    <location>
        <begin position="245"/>
        <end position="256"/>
    </location>
</feature>
<dbReference type="AlphaFoldDB" id="F4RTR2"/>
<gene>
    <name evidence="2" type="ORF">MELLADRAFT_89545</name>
</gene>
<dbReference type="HOGENOM" id="CLU_1023366_0_0_1"/>
<dbReference type="RefSeq" id="XP_007412680.1">
    <property type="nucleotide sequence ID" value="XM_007412618.1"/>
</dbReference>
<accession>F4RTR2</accession>
<reference evidence="3" key="1">
    <citation type="journal article" date="2011" name="Proc. Natl. Acad. Sci. U.S.A.">
        <title>Obligate biotrophy features unraveled by the genomic analysis of rust fungi.</title>
        <authorList>
            <person name="Duplessis S."/>
            <person name="Cuomo C.A."/>
            <person name="Lin Y.-C."/>
            <person name="Aerts A."/>
            <person name="Tisserant E."/>
            <person name="Veneault-Fourrey C."/>
            <person name="Joly D.L."/>
            <person name="Hacquard S."/>
            <person name="Amselem J."/>
            <person name="Cantarel B.L."/>
            <person name="Chiu R."/>
            <person name="Coutinho P.M."/>
            <person name="Feau N."/>
            <person name="Field M."/>
            <person name="Frey P."/>
            <person name="Gelhaye E."/>
            <person name="Goldberg J."/>
            <person name="Grabherr M.G."/>
            <person name="Kodira C.D."/>
            <person name="Kohler A."/>
            <person name="Kuees U."/>
            <person name="Lindquist E.A."/>
            <person name="Lucas S.M."/>
            <person name="Mago R."/>
            <person name="Mauceli E."/>
            <person name="Morin E."/>
            <person name="Murat C."/>
            <person name="Pangilinan J.L."/>
            <person name="Park R."/>
            <person name="Pearson M."/>
            <person name="Quesneville H."/>
            <person name="Rouhier N."/>
            <person name="Sakthikumar S."/>
            <person name="Salamov A.A."/>
            <person name="Schmutz J."/>
            <person name="Selles B."/>
            <person name="Shapiro H."/>
            <person name="Tanguay P."/>
            <person name="Tuskan G.A."/>
            <person name="Henrissat B."/>
            <person name="Van de Peer Y."/>
            <person name="Rouze P."/>
            <person name="Ellis J.G."/>
            <person name="Dodds P.N."/>
            <person name="Schein J.E."/>
            <person name="Zhong S."/>
            <person name="Hamelin R.C."/>
            <person name="Grigoriev I.V."/>
            <person name="Szabo L.J."/>
            <person name="Martin F."/>
        </authorList>
    </citation>
    <scope>NUCLEOTIDE SEQUENCE [LARGE SCALE GENOMIC DNA]</scope>
    <source>
        <strain evidence="3">98AG31 / pathotype 3-4-7</strain>
    </source>
</reference>
<dbReference type="GeneID" id="18935239"/>
<feature type="compositionally biased region" description="Polar residues" evidence="1">
    <location>
        <begin position="89"/>
        <end position="129"/>
    </location>
</feature>
<name>F4RTR2_MELLP</name>
<feature type="compositionally biased region" description="Acidic residues" evidence="1">
    <location>
        <begin position="257"/>
        <end position="272"/>
    </location>
</feature>
<dbReference type="InParanoid" id="F4RTR2"/>
<dbReference type="KEGG" id="mlr:MELLADRAFT_89545"/>
<feature type="compositionally biased region" description="Polar residues" evidence="1">
    <location>
        <begin position="208"/>
        <end position="217"/>
    </location>
</feature>
<organism evidence="3">
    <name type="scientific">Melampsora larici-populina (strain 98AG31 / pathotype 3-4-7)</name>
    <name type="common">Poplar leaf rust fungus</name>
    <dbReference type="NCBI Taxonomy" id="747676"/>
    <lineage>
        <taxon>Eukaryota</taxon>
        <taxon>Fungi</taxon>
        <taxon>Dikarya</taxon>
        <taxon>Basidiomycota</taxon>
        <taxon>Pucciniomycotina</taxon>
        <taxon>Pucciniomycetes</taxon>
        <taxon>Pucciniales</taxon>
        <taxon>Melampsoraceae</taxon>
        <taxon>Melampsora</taxon>
    </lineage>
</organism>
<dbReference type="EMBL" id="GL883120">
    <property type="protein sequence ID" value="EGG04219.1"/>
    <property type="molecule type" value="Genomic_DNA"/>
</dbReference>